<dbReference type="PROSITE" id="PS50011">
    <property type="entry name" value="PROTEIN_KINASE_DOM"/>
    <property type="match status" value="1"/>
</dbReference>
<dbReference type="InterPro" id="IPR011009">
    <property type="entry name" value="Kinase-like_dom_sf"/>
</dbReference>
<sequence length="423" mass="48643">MSKSGKSLPRDWIPSLFCGPRNFDQLRCKDMEEISKVIEENFGRPLDAIFSQFDENPLGSASIGQVHKAVLRESNQTVAVKVLHRDAKGFFRADLATLEKFTKIAQKQLLPFVKQWRKLFEEEFDCRKEAQKMEEIGRNLEHWKRYVKVPRVFSDYCTEEVLVMEYLEGNKLSDSLSDIVRELRRMKDERSELSSYVKTRNRFAAVSSAAAVEKIESAVLTVIELLVKAINRMSFGFFKRNFLEEPHLVRINRLRKLVKTLVEVHGRTLFIDGIYNPDPHGGNVLILEDGKLGLIDYGQAARVDLDFRRKLASLLVAIDRGDWDNVEKYNAEIGFRTEKRSPKILRESARLFFGDGKTGKVAFPQYLESLFKGDPLLDYPADLFMAGKLAIILRGISLCLWGEVSMAHSWRPAAEEFLRKNQN</sequence>
<dbReference type="SUPFAM" id="SSF56112">
    <property type="entry name" value="Protein kinase-like (PK-like)"/>
    <property type="match status" value="1"/>
</dbReference>
<keyword evidence="3" id="KW-1185">Reference proteome</keyword>
<dbReference type="Gene3D" id="1.10.510.10">
    <property type="entry name" value="Transferase(Phosphotransferase) domain 1"/>
    <property type="match status" value="1"/>
</dbReference>
<dbReference type="PANTHER" id="PTHR43173:SF34">
    <property type="entry name" value="ABC1 ATYPICAL KINASE-LIKE DOMAIN-CONTAINING PROTEIN"/>
    <property type="match status" value="1"/>
</dbReference>
<protein>
    <recommendedName>
        <fullName evidence="1">Protein kinase domain-containing protein</fullName>
    </recommendedName>
</protein>
<dbReference type="Pfam" id="PF03109">
    <property type="entry name" value="ABC1"/>
    <property type="match status" value="2"/>
</dbReference>
<dbReference type="EMBL" id="JBDODL010000093">
    <property type="protein sequence ID" value="MES1918606.1"/>
    <property type="molecule type" value="Genomic_DNA"/>
</dbReference>
<feature type="domain" description="Protein kinase" evidence="1">
    <location>
        <begin position="52"/>
        <end position="423"/>
    </location>
</feature>
<comment type="caution">
    <text evidence="2">The sequence shown here is derived from an EMBL/GenBank/DDBJ whole genome shotgun (WGS) entry which is preliminary data.</text>
</comment>
<dbReference type="InterPro" id="IPR000719">
    <property type="entry name" value="Prot_kinase_dom"/>
</dbReference>
<dbReference type="Proteomes" id="UP001439008">
    <property type="component" value="Unassembled WGS sequence"/>
</dbReference>
<evidence type="ECO:0000259" key="1">
    <source>
        <dbReference type="PROSITE" id="PS50011"/>
    </source>
</evidence>
<dbReference type="InterPro" id="IPR004147">
    <property type="entry name" value="ABC1_dom"/>
</dbReference>
<name>A0ABV2AFY6_9EUKA</name>
<reference evidence="2 3" key="1">
    <citation type="journal article" date="2024" name="BMC Biol.">
        <title>Comparative genomics of Ascetosporea gives new insight into the evolutionary basis for animal parasitism in Rhizaria.</title>
        <authorList>
            <person name="Hiltunen Thoren M."/>
            <person name="Onut-Brannstrom I."/>
            <person name="Alfjorden A."/>
            <person name="Peckova H."/>
            <person name="Swords F."/>
            <person name="Hooper C."/>
            <person name="Holzer A.S."/>
            <person name="Bass D."/>
            <person name="Burki F."/>
        </authorList>
    </citation>
    <scope>NUCLEOTIDE SEQUENCE [LARGE SCALE GENOMIC DNA]</scope>
    <source>
        <strain evidence="2">20-A016</strain>
    </source>
</reference>
<evidence type="ECO:0000313" key="3">
    <source>
        <dbReference type="Proteomes" id="UP001439008"/>
    </source>
</evidence>
<dbReference type="InterPro" id="IPR051130">
    <property type="entry name" value="Mito_struct-func_regulator"/>
</dbReference>
<organism evidence="2 3">
    <name type="scientific">Bonamia ostreae</name>
    <dbReference type="NCBI Taxonomy" id="126728"/>
    <lineage>
        <taxon>Eukaryota</taxon>
        <taxon>Sar</taxon>
        <taxon>Rhizaria</taxon>
        <taxon>Endomyxa</taxon>
        <taxon>Ascetosporea</taxon>
        <taxon>Haplosporida</taxon>
        <taxon>Bonamia</taxon>
    </lineage>
</organism>
<gene>
    <name evidence="2" type="ORF">MHBO_000550</name>
</gene>
<dbReference type="CDD" id="cd05121">
    <property type="entry name" value="ABC1_ADCK3-like"/>
    <property type="match status" value="1"/>
</dbReference>
<proteinExistence type="predicted"/>
<dbReference type="PANTHER" id="PTHR43173">
    <property type="entry name" value="ABC1 FAMILY PROTEIN"/>
    <property type="match status" value="1"/>
</dbReference>
<accession>A0ABV2AFY6</accession>
<evidence type="ECO:0000313" key="2">
    <source>
        <dbReference type="EMBL" id="MES1918606.1"/>
    </source>
</evidence>